<dbReference type="InterPro" id="IPR010132">
    <property type="entry name" value="ATPase_T1SS_HlyB"/>
</dbReference>
<dbReference type="PROSITE" id="PS50990">
    <property type="entry name" value="PEPTIDASE_C39"/>
    <property type="match status" value="1"/>
</dbReference>
<dbReference type="InterPro" id="IPR039421">
    <property type="entry name" value="Type_1_exporter"/>
</dbReference>
<dbReference type="InterPro" id="IPR003439">
    <property type="entry name" value="ABC_transporter-like_ATP-bd"/>
</dbReference>
<dbReference type="EMBL" id="MFSP01000088">
    <property type="protein sequence ID" value="OGI66405.1"/>
    <property type="molecule type" value="Genomic_DNA"/>
</dbReference>
<dbReference type="FunFam" id="3.40.50.300:FF:000299">
    <property type="entry name" value="ABC transporter ATP-binding protein/permease"/>
    <property type="match status" value="1"/>
</dbReference>
<dbReference type="CDD" id="cd18588">
    <property type="entry name" value="ABC_6TM_CyaB_HlyB_like"/>
    <property type="match status" value="1"/>
</dbReference>
<feature type="domain" description="ABC transporter" evidence="10">
    <location>
        <begin position="473"/>
        <end position="708"/>
    </location>
</feature>
<evidence type="ECO:0000256" key="3">
    <source>
        <dbReference type="ARBA" id="ARBA00022475"/>
    </source>
</evidence>
<dbReference type="InterPro" id="IPR036640">
    <property type="entry name" value="ABC1_TM_sf"/>
</dbReference>
<dbReference type="AlphaFoldDB" id="A0A1F6V9Z1"/>
<feature type="transmembrane region" description="Helical" evidence="9">
    <location>
        <begin position="160"/>
        <end position="182"/>
    </location>
</feature>
<feature type="domain" description="ABC transmembrane type-1" evidence="11">
    <location>
        <begin position="160"/>
        <end position="439"/>
    </location>
</feature>
<evidence type="ECO:0000313" key="13">
    <source>
        <dbReference type="EMBL" id="OGI66405.1"/>
    </source>
</evidence>
<dbReference type="SUPFAM" id="SSF52540">
    <property type="entry name" value="P-loop containing nucleoside triphosphate hydrolases"/>
    <property type="match status" value="1"/>
</dbReference>
<dbReference type="InterPro" id="IPR039395">
    <property type="entry name" value="Peptidase_C39-like_A"/>
</dbReference>
<dbReference type="PANTHER" id="PTHR24221">
    <property type="entry name" value="ATP-BINDING CASSETTE SUB-FAMILY B"/>
    <property type="match status" value="1"/>
</dbReference>
<evidence type="ECO:0000256" key="7">
    <source>
        <dbReference type="ARBA" id="ARBA00022989"/>
    </source>
</evidence>
<feature type="domain" description="Peptidase C39" evidence="12">
    <location>
        <begin position="7"/>
        <end position="128"/>
    </location>
</feature>
<dbReference type="PROSITE" id="PS50893">
    <property type="entry name" value="ABC_TRANSPORTER_2"/>
    <property type="match status" value="1"/>
</dbReference>
<dbReference type="SUPFAM" id="SSF90123">
    <property type="entry name" value="ABC transporter transmembrane region"/>
    <property type="match status" value="1"/>
</dbReference>
<dbReference type="CDD" id="cd02417">
    <property type="entry name" value="Peptidase_C39_likeA"/>
    <property type="match status" value="1"/>
</dbReference>
<dbReference type="Pfam" id="PF00664">
    <property type="entry name" value="ABC_membrane"/>
    <property type="match status" value="1"/>
</dbReference>
<dbReference type="InterPro" id="IPR027417">
    <property type="entry name" value="P-loop_NTPase"/>
</dbReference>
<dbReference type="GO" id="GO:0008233">
    <property type="term" value="F:peptidase activity"/>
    <property type="evidence" value="ECO:0007669"/>
    <property type="project" value="InterPro"/>
</dbReference>
<dbReference type="GO" id="GO:0016887">
    <property type="term" value="F:ATP hydrolysis activity"/>
    <property type="evidence" value="ECO:0007669"/>
    <property type="project" value="InterPro"/>
</dbReference>
<keyword evidence="3" id="KW-1003">Cell membrane</keyword>
<gene>
    <name evidence="13" type="ORF">A2W18_00200</name>
</gene>
<dbReference type="Gene3D" id="3.40.50.300">
    <property type="entry name" value="P-loop containing nucleotide triphosphate hydrolases"/>
    <property type="match status" value="1"/>
</dbReference>
<dbReference type="GO" id="GO:0030256">
    <property type="term" value="C:type I protein secretion system complex"/>
    <property type="evidence" value="ECO:0007669"/>
    <property type="project" value="InterPro"/>
</dbReference>
<keyword evidence="2" id="KW-0813">Transport</keyword>
<dbReference type="Pfam" id="PF03412">
    <property type="entry name" value="Peptidase_C39"/>
    <property type="match status" value="1"/>
</dbReference>
<dbReference type="InterPro" id="IPR017871">
    <property type="entry name" value="ABC_transporter-like_CS"/>
</dbReference>
<evidence type="ECO:0000256" key="4">
    <source>
        <dbReference type="ARBA" id="ARBA00022692"/>
    </source>
</evidence>
<keyword evidence="8 9" id="KW-0472">Membrane</keyword>
<feature type="transmembrane region" description="Helical" evidence="9">
    <location>
        <begin position="267"/>
        <end position="292"/>
    </location>
</feature>
<dbReference type="Pfam" id="PF00005">
    <property type="entry name" value="ABC_tran"/>
    <property type="match status" value="1"/>
</dbReference>
<evidence type="ECO:0000256" key="5">
    <source>
        <dbReference type="ARBA" id="ARBA00022741"/>
    </source>
</evidence>
<dbReference type="GO" id="GO:0005524">
    <property type="term" value="F:ATP binding"/>
    <property type="evidence" value="ECO:0007669"/>
    <property type="project" value="UniProtKB-KW"/>
</dbReference>
<dbReference type="InterPro" id="IPR003593">
    <property type="entry name" value="AAA+_ATPase"/>
</dbReference>
<evidence type="ECO:0000259" key="11">
    <source>
        <dbReference type="PROSITE" id="PS50929"/>
    </source>
</evidence>
<keyword evidence="6" id="KW-0067">ATP-binding</keyword>
<evidence type="ECO:0000256" key="6">
    <source>
        <dbReference type="ARBA" id="ARBA00022840"/>
    </source>
</evidence>
<dbReference type="GO" id="GO:0030253">
    <property type="term" value="P:protein secretion by the type I secretion system"/>
    <property type="evidence" value="ECO:0007669"/>
    <property type="project" value="InterPro"/>
</dbReference>
<evidence type="ECO:0000259" key="12">
    <source>
        <dbReference type="PROSITE" id="PS50990"/>
    </source>
</evidence>
<sequence length="716" mass="79603">MSPHATNTSQPDDSGLSCLVLLARFFGVPVDAEQLKHQFAESGQPFDQAKILLAAKHLGLMTGAVGSDWSRLSVVNLPAIGVLNDGRFVIVARADEERVLVQDPKEARPLLLPRQVFEESWSGSLILFTKRANLRPEDRRFDFTWFIPPIVKHRKLMGEVLLASFFIQVFALLTPLFFQVVIDKVLVHKGLTTLHVLAIGMLALILFEVILGGLRAYVFSHTSSRIDVTLGAQMFRHLLRLPIAYFEARRVGDTVARVRELETIRQFLTSSTVTVVIDLFFTIVFLAVMYFYSPLLTAIVLATIPFYVFISVVITPIFRARLNEKFNRGAENQAFLVESINGIQTLKAMAVEPAMQRRWDEQLASYVRASFRTTNLGNIVGQVASFINKLTTVLILWVGAYLVMGNELSIGQLIAFNMLAGRVSGPLLRVVQLWQEFQQAGISVQRLGDVLNAPPEPSYNPNRTALPALAGHVTFDGVIFRYRADRPEVLRKLSFDVPAGKIIGIVGRSGSGKSTIAKLIQRLYVPESGRVLIDGVDLAQIDPAWLRRQIGVVLQENVLFNRSVRDNIALADPGMPMERAIDAAKLAGAHEFILEMPEGYDTIVGEHGATLSGGQRQRIAIARALVTNPRILILDEATSALDYESEAIVQRNLQSICKGRTVFVIAHRLSTVRQANRIFVIEKGEIVEEGTHQELVQLNGYYANLHRHQDGSVVFA</sequence>
<dbReference type="InterPro" id="IPR005074">
    <property type="entry name" value="Peptidase_C39"/>
</dbReference>
<proteinExistence type="predicted"/>
<organism evidence="13 14">
    <name type="scientific">Candidatus Muproteobacteria bacterium RBG_16_60_9</name>
    <dbReference type="NCBI Taxonomy" id="1817755"/>
    <lineage>
        <taxon>Bacteria</taxon>
        <taxon>Pseudomonadati</taxon>
        <taxon>Pseudomonadota</taxon>
        <taxon>Candidatus Muproteobacteria</taxon>
    </lineage>
</organism>
<keyword evidence="4 9" id="KW-0812">Transmembrane</keyword>
<name>A0A1F6V9Z1_9PROT</name>
<keyword evidence="7 9" id="KW-1133">Transmembrane helix</keyword>
<dbReference type="Gene3D" id="3.90.70.10">
    <property type="entry name" value="Cysteine proteinases"/>
    <property type="match status" value="1"/>
</dbReference>
<protein>
    <submittedName>
        <fullName evidence="13">Peptidase C39</fullName>
    </submittedName>
</protein>
<accession>A0A1F6V9Z1</accession>
<dbReference type="FunFam" id="1.20.1560.10:FF:000056">
    <property type="entry name" value="Alpha-hemolysin translocation ATP-binding protein HlyB"/>
    <property type="match status" value="1"/>
</dbReference>
<dbReference type="GO" id="GO:0140359">
    <property type="term" value="F:ABC-type transporter activity"/>
    <property type="evidence" value="ECO:0007669"/>
    <property type="project" value="InterPro"/>
</dbReference>
<dbReference type="NCBIfam" id="TIGR01846">
    <property type="entry name" value="type_I_sec_HlyB"/>
    <property type="match status" value="1"/>
</dbReference>
<evidence type="ECO:0000259" key="10">
    <source>
        <dbReference type="PROSITE" id="PS50893"/>
    </source>
</evidence>
<comment type="subcellular location">
    <subcellularLocation>
        <location evidence="1">Cell membrane</location>
        <topology evidence="1">Multi-pass membrane protein</topology>
    </subcellularLocation>
</comment>
<feature type="transmembrane region" description="Helical" evidence="9">
    <location>
        <begin position="194"/>
        <end position="218"/>
    </location>
</feature>
<dbReference type="GO" id="GO:0034040">
    <property type="term" value="F:ATPase-coupled lipid transmembrane transporter activity"/>
    <property type="evidence" value="ECO:0007669"/>
    <property type="project" value="TreeGrafter"/>
</dbReference>
<dbReference type="PANTHER" id="PTHR24221:SF647">
    <property type="entry name" value="BLL6336 PROTEIN"/>
    <property type="match status" value="1"/>
</dbReference>
<dbReference type="GO" id="GO:0005886">
    <property type="term" value="C:plasma membrane"/>
    <property type="evidence" value="ECO:0007669"/>
    <property type="project" value="UniProtKB-SubCell"/>
</dbReference>
<reference evidence="13 14" key="1">
    <citation type="journal article" date="2016" name="Nat. Commun.">
        <title>Thousands of microbial genomes shed light on interconnected biogeochemical processes in an aquifer system.</title>
        <authorList>
            <person name="Anantharaman K."/>
            <person name="Brown C.T."/>
            <person name="Hug L.A."/>
            <person name="Sharon I."/>
            <person name="Castelle C.J."/>
            <person name="Probst A.J."/>
            <person name="Thomas B.C."/>
            <person name="Singh A."/>
            <person name="Wilkins M.J."/>
            <person name="Karaoz U."/>
            <person name="Brodie E.L."/>
            <person name="Williams K.H."/>
            <person name="Hubbard S.S."/>
            <person name="Banfield J.F."/>
        </authorList>
    </citation>
    <scope>NUCLEOTIDE SEQUENCE [LARGE SCALE GENOMIC DNA]</scope>
</reference>
<dbReference type="PROSITE" id="PS50929">
    <property type="entry name" value="ABC_TM1F"/>
    <property type="match status" value="1"/>
</dbReference>
<comment type="caution">
    <text evidence="13">The sequence shown here is derived from an EMBL/GenBank/DDBJ whole genome shotgun (WGS) entry which is preliminary data.</text>
</comment>
<dbReference type="Proteomes" id="UP000179076">
    <property type="component" value="Unassembled WGS sequence"/>
</dbReference>
<feature type="transmembrane region" description="Helical" evidence="9">
    <location>
        <begin position="298"/>
        <end position="318"/>
    </location>
</feature>
<evidence type="ECO:0000256" key="2">
    <source>
        <dbReference type="ARBA" id="ARBA00022448"/>
    </source>
</evidence>
<dbReference type="SMART" id="SM00382">
    <property type="entry name" value="AAA"/>
    <property type="match status" value="1"/>
</dbReference>
<evidence type="ECO:0000256" key="9">
    <source>
        <dbReference type="SAM" id="Phobius"/>
    </source>
</evidence>
<keyword evidence="5" id="KW-0547">Nucleotide-binding</keyword>
<dbReference type="Gene3D" id="1.20.1560.10">
    <property type="entry name" value="ABC transporter type 1, transmembrane domain"/>
    <property type="match status" value="1"/>
</dbReference>
<dbReference type="InterPro" id="IPR011527">
    <property type="entry name" value="ABC1_TM_dom"/>
</dbReference>
<evidence type="ECO:0000256" key="1">
    <source>
        <dbReference type="ARBA" id="ARBA00004651"/>
    </source>
</evidence>
<dbReference type="GO" id="GO:0006508">
    <property type="term" value="P:proteolysis"/>
    <property type="evidence" value="ECO:0007669"/>
    <property type="project" value="InterPro"/>
</dbReference>
<dbReference type="PROSITE" id="PS00211">
    <property type="entry name" value="ABC_TRANSPORTER_1"/>
    <property type="match status" value="1"/>
</dbReference>
<evidence type="ECO:0000313" key="14">
    <source>
        <dbReference type="Proteomes" id="UP000179076"/>
    </source>
</evidence>
<evidence type="ECO:0000256" key="8">
    <source>
        <dbReference type="ARBA" id="ARBA00023136"/>
    </source>
</evidence>